<protein>
    <recommendedName>
        <fullName evidence="8">TonB-dependent receptor-like beta-barrel domain-containing protein</fullName>
    </recommendedName>
</protein>
<comment type="subcellular location">
    <subcellularLocation>
        <location evidence="1">Cell outer membrane</location>
        <topology evidence="1">Multi-pass membrane protein</topology>
    </subcellularLocation>
</comment>
<proteinExistence type="predicted"/>
<dbReference type="PANTHER" id="PTHR30069">
    <property type="entry name" value="TONB-DEPENDENT OUTER MEMBRANE RECEPTOR"/>
    <property type="match status" value="1"/>
</dbReference>
<dbReference type="Pfam" id="PF00593">
    <property type="entry name" value="TonB_dep_Rec_b-barrel"/>
    <property type="match status" value="1"/>
</dbReference>
<dbReference type="GO" id="GO:0015889">
    <property type="term" value="P:cobalamin transport"/>
    <property type="evidence" value="ECO:0007669"/>
    <property type="project" value="TreeGrafter"/>
</dbReference>
<evidence type="ECO:0000256" key="1">
    <source>
        <dbReference type="ARBA" id="ARBA00004571"/>
    </source>
</evidence>
<keyword evidence="7" id="KW-0998">Cell outer membrane</keyword>
<evidence type="ECO:0000259" key="8">
    <source>
        <dbReference type="Pfam" id="PF00593"/>
    </source>
</evidence>
<name>D9PG47_9ZZZZ</name>
<sequence length="150" mass="16113">DRSRCPADPAYDFGCAANVKSATLQGATLAAAQRAGPLALKAQYDWLDASDDATGESLPRRAEHQATLGADWTAGAWTWAASVLYVGSRPDGGKQLAAETTLDLAATRRIAGPWSLQVKLLNATDEDREPVRDYQGLGRQAWLVLRYAPN</sequence>
<dbReference type="InterPro" id="IPR000531">
    <property type="entry name" value="Beta-barrel_TonB"/>
</dbReference>
<dbReference type="InterPro" id="IPR036942">
    <property type="entry name" value="Beta-barrel_TonB_sf"/>
</dbReference>
<evidence type="ECO:0000256" key="2">
    <source>
        <dbReference type="ARBA" id="ARBA00022448"/>
    </source>
</evidence>
<dbReference type="Gene3D" id="2.40.170.20">
    <property type="entry name" value="TonB-dependent receptor, beta-barrel domain"/>
    <property type="match status" value="1"/>
</dbReference>
<keyword evidence="6" id="KW-0472">Membrane</keyword>
<keyword evidence="4" id="KW-0732">Signal</keyword>
<accession>D9PG47</accession>
<keyword evidence="2" id="KW-0813">Transport</keyword>
<dbReference type="GO" id="GO:0009279">
    <property type="term" value="C:cell outer membrane"/>
    <property type="evidence" value="ECO:0007669"/>
    <property type="project" value="UniProtKB-SubCell"/>
</dbReference>
<keyword evidence="3" id="KW-0812">Transmembrane</keyword>
<reference evidence="9" key="1">
    <citation type="submission" date="2010-07" db="EMBL/GenBank/DDBJ databases">
        <authorList>
            <consortium name="CONSOLIDER consortium CSD2007-00005"/>
            <person name="Guazzaroni M.-E."/>
            <person name="Richter M."/>
            <person name="Garcia-Salamanca A."/>
            <person name="Yarza P."/>
            <person name="Ferrer M."/>
        </authorList>
    </citation>
    <scope>NUCLEOTIDE SEQUENCE</scope>
</reference>
<dbReference type="AlphaFoldDB" id="D9PG47"/>
<dbReference type="InterPro" id="IPR039426">
    <property type="entry name" value="TonB-dep_rcpt-like"/>
</dbReference>
<evidence type="ECO:0000256" key="3">
    <source>
        <dbReference type="ARBA" id="ARBA00022692"/>
    </source>
</evidence>
<evidence type="ECO:0000256" key="6">
    <source>
        <dbReference type="ARBA" id="ARBA00023136"/>
    </source>
</evidence>
<organism evidence="9">
    <name type="scientific">sediment metagenome</name>
    <dbReference type="NCBI Taxonomy" id="749907"/>
    <lineage>
        <taxon>unclassified sequences</taxon>
        <taxon>metagenomes</taxon>
        <taxon>ecological metagenomes</taxon>
    </lineage>
</organism>
<dbReference type="SUPFAM" id="SSF56935">
    <property type="entry name" value="Porins"/>
    <property type="match status" value="1"/>
</dbReference>
<dbReference type="PANTHER" id="PTHR30069:SF53">
    <property type="entry name" value="COLICIN I RECEPTOR-RELATED"/>
    <property type="match status" value="1"/>
</dbReference>
<evidence type="ECO:0000256" key="5">
    <source>
        <dbReference type="ARBA" id="ARBA00023077"/>
    </source>
</evidence>
<keyword evidence="5" id="KW-0798">TonB box</keyword>
<feature type="domain" description="TonB-dependent receptor-like beta-barrel" evidence="8">
    <location>
        <begin position="14"/>
        <end position="122"/>
    </location>
</feature>
<evidence type="ECO:0000313" key="9">
    <source>
        <dbReference type="EMBL" id="EFK97468.1"/>
    </source>
</evidence>
<dbReference type="EMBL" id="ADZX01000175">
    <property type="protein sequence ID" value="EFK97468.1"/>
    <property type="molecule type" value="Genomic_DNA"/>
</dbReference>
<comment type="caution">
    <text evidence="9">The sequence shown here is derived from an EMBL/GenBank/DDBJ whole genome shotgun (WGS) entry which is preliminary data.</text>
</comment>
<evidence type="ECO:0000256" key="7">
    <source>
        <dbReference type="ARBA" id="ARBA00023237"/>
    </source>
</evidence>
<feature type="non-terminal residue" evidence="9">
    <location>
        <position position="1"/>
    </location>
</feature>
<reference evidence="9" key="2">
    <citation type="journal article" date="2011" name="Microb. Ecol.">
        <title>Taxonomic and Functional Metagenomic Profiling of the Microbial Community in the Anoxic Sediment of a Sub-saline Shallow Lake (Laguna de Carrizo, Central Spain).</title>
        <authorList>
            <person name="Ferrer M."/>
            <person name="Guazzaroni M.E."/>
            <person name="Richter M."/>
            <person name="Garcia-Salamanca A."/>
            <person name="Yarza P."/>
            <person name="Suarez-Suarez A."/>
            <person name="Solano J."/>
            <person name="Alcaide M."/>
            <person name="van Dillewijn P."/>
            <person name="Molina-Henares M.A."/>
            <person name="Lopez-Cortes N."/>
            <person name="Al-Ramahi Y."/>
            <person name="Guerrero C."/>
            <person name="Acosta A."/>
            <person name="de Eugenio L.I."/>
            <person name="Martinez V."/>
            <person name="Marques S."/>
            <person name="Rojo F."/>
            <person name="Santero E."/>
            <person name="Genilloud O."/>
            <person name="Perez-Perez J."/>
            <person name="Rossello-Mora R."/>
            <person name="Ramos J.L."/>
        </authorList>
    </citation>
    <scope>NUCLEOTIDE SEQUENCE</scope>
</reference>
<gene>
    <name evidence="9" type="ORF">LDC_0494</name>
</gene>
<evidence type="ECO:0000256" key="4">
    <source>
        <dbReference type="ARBA" id="ARBA00022729"/>
    </source>
</evidence>